<feature type="disulfide bond" evidence="15">
    <location>
        <begin position="782"/>
        <end position="791"/>
    </location>
</feature>
<feature type="disulfide bond" evidence="15">
    <location>
        <begin position="651"/>
        <end position="661"/>
    </location>
</feature>
<feature type="disulfide bond" evidence="15">
    <location>
        <begin position="2705"/>
        <end position="2722"/>
    </location>
</feature>
<dbReference type="GO" id="GO:0005886">
    <property type="term" value="C:plasma membrane"/>
    <property type="evidence" value="ECO:0007669"/>
    <property type="project" value="UniProtKB-SubCell"/>
</dbReference>
<feature type="disulfide bond" evidence="15">
    <location>
        <begin position="2740"/>
        <end position="2750"/>
    </location>
</feature>
<feature type="disulfide bond" evidence="15">
    <location>
        <begin position="2490"/>
        <end position="2499"/>
    </location>
</feature>
<feature type="disulfide bond" evidence="15">
    <location>
        <begin position="504"/>
        <end position="513"/>
    </location>
</feature>
<feature type="transmembrane region" description="Helical" evidence="17">
    <location>
        <begin position="4237"/>
        <end position="4262"/>
    </location>
</feature>
<feature type="domain" description="EGF-like" evidence="18">
    <location>
        <begin position="1608"/>
        <end position="1649"/>
    </location>
</feature>
<dbReference type="SMART" id="SM00051">
    <property type="entry name" value="DSL"/>
    <property type="match status" value="1"/>
</dbReference>
<feature type="domain" description="EGF-like" evidence="18">
    <location>
        <begin position="647"/>
        <end position="684"/>
    </location>
</feature>
<feature type="disulfide bond" evidence="15">
    <location>
        <begin position="674"/>
        <end position="683"/>
    </location>
</feature>
<keyword evidence="8" id="KW-0732">Signal</keyword>
<feature type="disulfide bond" evidence="15">
    <location>
        <begin position="2822"/>
        <end position="2839"/>
    </location>
</feature>
<keyword evidence="13 15" id="KW-1015">Disulfide bond</keyword>
<keyword evidence="4" id="KW-1003">Cell membrane</keyword>
<feature type="disulfide bond" evidence="15">
    <location>
        <begin position="903"/>
        <end position="912"/>
    </location>
</feature>
<keyword evidence="14" id="KW-0325">Glycoprotein</keyword>
<dbReference type="FunFam" id="2.10.25.10:FF:000391">
    <property type="entry name" value="Weary, isoform C"/>
    <property type="match status" value="1"/>
</dbReference>
<dbReference type="GO" id="GO:0051260">
    <property type="term" value="P:protein homooligomerization"/>
    <property type="evidence" value="ECO:0007669"/>
    <property type="project" value="InterPro"/>
</dbReference>
<dbReference type="FunFam" id="2.10.25.10:FF:000247">
    <property type="entry name" value="Delta/notch like EGF repeat containing"/>
    <property type="match status" value="1"/>
</dbReference>
<feature type="domain" description="EGF-like" evidence="18">
    <location>
        <begin position="2696"/>
        <end position="2734"/>
    </location>
</feature>
<feature type="domain" description="EGF-like" evidence="18">
    <location>
        <begin position="2463"/>
        <end position="2500"/>
    </location>
</feature>
<feature type="disulfide bond" evidence="15">
    <location>
        <begin position="2451"/>
        <end position="2460"/>
    </location>
</feature>
<dbReference type="SUPFAM" id="SSF54695">
    <property type="entry name" value="POZ domain"/>
    <property type="match status" value="1"/>
</dbReference>
<keyword evidence="9" id="KW-0677">Repeat</keyword>
<evidence type="ECO:0000256" key="12">
    <source>
        <dbReference type="ARBA" id="ARBA00023136"/>
    </source>
</evidence>
<feature type="domain" description="EGF-like" evidence="18">
    <location>
        <begin position="1996"/>
        <end position="2032"/>
    </location>
</feature>
<dbReference type="GO" id="GO:0120025">
    <property type="term" value="C:plasma membrane bounded cell projection"/>
    <property type="evidence" value="ECO:0007669"/>
    <property type="project" value="UniProtKB-ARBA"/>
</dbReference>
<dbReference type="InterPro" id="IPR018097">
    <property type="entry name" value="EGF_Ca-bd_CS"/>
</dbReference>
<feature type="disulfide bond" evidence="15">
    <location>
        <begin position="2099"/>
        <end position="2108"/>
    </location>
</feature>
<feature type="domain" description="EGF-like" evidence="18">
    <location>
        <begin position="1766"/>
        <end position="1802"/>
    </location>
</feature>
<dbReference type="FunFam" id="2.10.25.10:FF:000031">
    <property type="entry name" value="neurogenic locus notch homolog protein 3"/>
    <property type="match status" value="1"/>
</dbReference>
<dbReference type="EMBL" id="CAJOAX010000234">
    <property type="protein sequence ID" value="CAF3546044.1"/>
    <property type="molecule type" value="Genomic_DNA"/>
</dbReference>
<dbReference type="GO" id="GO:0007399">
    <property type="term" value="P:nervous system development"/>
    <property type="evidence" value="ECO:0007669"/>
    <property type="project" value="UniProtKB-ARBA"/>
</dbReference>
<feature type="domain" description="EGF-like" evidence="18">
    <location>
        <begin position="2813"/>
        <end position="2851"/>
    </location>
</feature>
<feature type="disulfide bond" evidence="15">
    <location>
        <begin position="2724"/>
        <end position="2733"/>
    </location>
</feature>
<feature type="disulfide bond" evidence="15">
    <location>
        <begin position="1596"/>
        <end position="1605"/>
    </location>
</feature>
<feature type="disulfide bond" evidence="15">
    <location>
        <begin position="2333"/>
        <end position="2342"/>
    </location>
</feature>
<dbReference type="InterPro" id="IPR000152">
    <property type="entry name" value="EGF-type_Asp/Asn_hydroxyl_site"/>
</dbReference>
<feature type="disulfide bond" evidence="15">
    <location>
        <begin position="2953"/>
        <end position="2962"/>
    </location>
</feature>
<feature type="domain" description="EGF-like" evidence="18">
    <location>
        <begin position="2543"/>
        <end position="2580"/>
    </location>
</feature>
<evidence type="ECO:0000256" key="16">
    <source>
        <dbReference type="SAM" id="Coils"/>
    </source>
</evidence>
<feature type="domain" description="EGF-like" evidence="18">
    <location>
        <begin position="2227"/>
        <end position="2264"/>
    </location>
</feature>
<evidence type="ECO:0000256" key="5">
    <source>
        <dbReference type="ARBA" id="ARBA00022525"/>
    </source>
</evidence>
<feature type="disulfide bond" evidence="15">
    <location>
        <begin position="1115"/>
        <end position="1125"/>
    </location>
</feature>
<dbReference type="Pfam" id="PF01414">
    <property type="entry name" value="DSL"/>
    <property type="match status" value="2"/>
</dbReference>
<keyword evidence="16" id="KW-0175">Coiled coil</keyword>
<dbReference type="FunFam" id="2.10.25.10:FF:000321">
    <property type="entry name" value="Protein delta homolog 1"/>
    <property type="match status" value="1"/>
</dbReference>
<dbReference type="FunFam" id="2.10.25.10:FF:000255">
    <property type="entry name" value="Sushi, nidogen and EGF-like domains 1"/>
    <property type="match status" value="1"/>
</dbReference>
<dbReference type="PANTHER" id="PTHR12916">
    <property type="entry name" value="CYTOCHROME C OXIDASE POLYPEPTIDE VIC-2"/>
    <property type="match status" value="1"/>
</dbReference>
<feature type="domain" description="BTB" evidence="19">
    <location>
        <begin position="72"/>
        <end position="141"/>
    </location>
</feature>
<feature type="disulfide bond" evidence="15">
    <location>
        <begin position="1520"/>
        <end position="1529"/>
    </location>
</feature>
<feature type="domain" description="EGF-like" evidence="18">
    <location>
        <begin position="992"/>
        <end position="1029"/>
    </location>
</feature>
<feature type="domain" description="EGF-like" evidence="18">
    <location>
        <begin position="1341"/>
        <end position="1377"/>
    </location>
</feature>
<feature type="disulfide bond" evidence="15">
    <location>
        <begin position="2371"/>
        <end position="2380"/>
    </location>
</feature>
<evidence type="ECO:0000313" key="21">
    <source>
        <dbReference type="Proteomes" id="UP000663823"/>
    </source>
</evidence>
<dbReference type="PROSITE" id="PS00010">
    <property type="entry name" value="ASX_HYDROXYL"/>
    <property type="match status" value="15"/>
</dbReference>
<feature type="disulfide bond" evidence="15">
    <location>
        <begin position="1676"/>
        <end position="1685"/>
    </location>
</feature>
<dbReference type="InterPro" id="IPR000210">
    <property type="entry name" value="BTB/POZ_dom"/>
</dbReference>
<evidence type="ECO:0000259" key="18">
    <source>
        <dbReference type="PROSITE" id="PS50026"/>
    </source>
</evidence>
<evidence type="ECO:0000256" key="4">
    <source>
        <dbReference type="ARBA" id="ARBA00022475"/>
    </source>
</evidence>
<feature type="disulfide bond" evidence="15">
    <location>
        <begin position="2622"/>
        <end position="2632"/>
    </location>
</feature>
<dbReference type="GO" id="GO:0005576">
    <property type="term" value="C:extracellular region"/>
    <property type="evidence" value="ECO:0007669"/>
    <property type="project" value="UniProtKB-SubCell"/>
</dbReference>
<feature type="disulfide bond" evidence="15">
    <location>
        <begin position="1869"/>
        <end position="1878"/>
    </location>
</feature>
<feature type="disulfide bond" evidence="15">
    <location>
        <begin position="1714"/>
        <end position="1723"/>
    </location>
</feature>
<keyword evidence="11 17" id="KW-1133">Transmembrane helix</keyword>
<feature type="disulfide bond" evidence="15">
    <location>
        <begin position="1174"/>
        <end position="1183"/>
    </location>
</feature>
<feature type="domain" description="EGF-like" evidence="18">
    <location>
        <begin position="686"/>
        <end position="722"/>
    </location>
</feature>
<feature type="domain" description="EGF-like" evidence="18">
    <location>
        <begin position="1456"/>
        <end position="1492"/>
    </location>
</feature>
<feature type="domain" description="EGF-like" evidence="18">
    <location>
        <begin position="1111"/>
        <end position="1146"/>
    </location>
</feature>
<feature type="disulfide bond" evidence="15">
    <location>
        <begin position="2856"/>
        <end position="2866"/>
    </location>
</feature>
<feature type="domain" description="EGF-like" evidence="18">
    <location>
        <begin position="1920"/>
        <end position="1957"/>
    </location>
</feature>
<evidence type="ECO:0000256" key="2">
    <source>
        <dbReference type="ARBA" id="ARBA00004613"/>
    </source>
</evidence>
<feature type="domain" description="EGF-like" evidence="18">
    <location>
        <begin position="1265"/>
        <end position="1301"/>
    </location>
</feature>
<feature type="domain" description="EGF-like" evidence="18">
    <location>
        <begin position="2736"/>
        <end position="2772"/>
    </location>
</feature>
<keyword evidence="3" id="KW-0217">Developmental protein</keyword>
<organism evidence="20 21">
    <name type="scientific">Rotaria sordida</name>
    <dbReference type="NCBI Taxonomy" id="392033"/>
    <lineage>
        <taxon>Eukaryota</taxon>
        <taxon>Metazoa</taxon>
        <taxon>Spiralia</taxon>
        <taxon>Gnathifera</taxon>
        <taxon>Rotifera</taxon>
        <taxon>Eurotatoria</taxon>
        <taxon>Bdelloidea</taxon>
        <taxon>Philodinida</taxon>
        <taxon>Philodinidae</taxon>
        <taxon>Rotaria</taxon>
    </lineage>
</organism>
<feature type="domain" description="EGF-like" evidence="18">
    <location>
        <begin position="754"/>
        <end position="792"/>
    </location>
</feature>
<feature type="domain" description="EGF-like" evidence="18">
    <location>
        <begin position="1186"/>
        <end position="1225"/>
    </location>
</feature>
<feature type="domain" description="EGF-like" evidence="18">
    <location>
        <begin position="1688"/>
        <end position="1724"/>
    </location>
</feature>
<dbReference type="Gene3D" id="3.30.710.10">
    <property type="entry name" value="Potassium Channel Kv1.1, Chain A"/>
    <property type="match status" value="1"/>
</dbReference>
<feature type="disulfide bond" evidence="15">
    <location>
        <begin position="2254"/>
        <end position="2263"/>
    </location>
</feature>
<dbReference type="CDD" id="cd00037">
    <property type="entry name" value="CLECT"/>
    <property type="match status" value="1"/>
</dbReference>
<feature type="coiled-coil region" evidence="16">
    <location>
        <begin position="41"/>
        <end position="75"/>
    </location>
</feature>
<dbReference type="Pfam" id="PF07645">
    <property type="entry name" value="EGF_CA"/>
    <property type="match status" value="3"/>
</dbReference>
<dbReference type="PROSITE" id="PS50026">
    <property type="entry name" value="EGF_3"/>
    <property type="match status" value="60"/>
</dbReference>
<feature type="disulfide bond" evidence="15">
    <location>
        <begin position="1444"/>
        <end position="1453"/>
    </location>
</feature>
<feature type="domain" description="EGF-like" evidence="18">
    <location>
        <begin position="953"/>
        <end position="990"/>
    </location>
</feature>
<keyword evidence="5" id="KW-0964">Secreted</keyword>
<feature type="domain" description="EGF-like" evidence="18">
    <location>
        <begin position="1379"/>
        <end position="1416"/>
    </location>
</feature>
<evidence type="ECO:0000256" key="6">
    <source>
        <dbReference type="ARBA" id="ARBA00022536"/>
    </source>
</evidence>
<dbReference type="PANTHER" id="PTHR12916:SF4">
    <property type="entry name" value="UNINFLATABLE, ISOFORM C"/>
    <property type="match status" value="1"/>
</dbReference>
<feature type="domain" description="EGF-like" evidence="18">
    <location>
        <begin position="1418"/>
        <end position="1454"/>
    </location>
</feature>
<dbReference type="PROSITE" id="PS01187">
    <property type="entry name" value="EGF_CA"/>
    <property type="match status" value="6"/>
</dbReference>
<dbReference type="Pfam" id="PF02214">
    <property type="entry name" value="BTB_2"/>
    <property type="match status" value="1"/>
</dbReference>
<feature type="disulfide bond" evidence="15">
    <location>
        <begin position="1099"/>
        <end position="1108"/>
    </location>
</feature>
<feature type="disulfide bond" evidence="15">
    <location>
        <begin position="2570"/>
        <end position="2579"/>
    </location>
</feature>
<feature type="domain" description="EGF-like" evidence="18">
    <location>
        <begin position="1303"/>
        <end position="1339"/>
    </location>
</feature>
<dbReference type="FunFam" id="2.10.25.10:FF:000472">
    <property type="entry name" value="Uncharacterized protein, isoform A"/>
    <property type="match status" value="8"/>
</dbReference>
<sequence length="4370" mass="487320">MSSNRTDEIDNNDSWIPLFDRFNKTIRAEADTLFKHITDSQTNLLNERNSLRKEIELLKKEKQEMTQLLKKYDQIVTLNIGGQLFSTTIETLTKEECLFTKMFTGRFDLREHQGATFIDRDPTHFRILLNYLRTNTLIEPKSAQDRSELLLEAEYYQITSLIKQLKNETITTTMIVVEKLLFDSTLHHPQVVISEDGLSANHGSGCVQFLSAKIDCQESPSILVVNLLQFNNPTGKTIDGQCCDGSFPSSNFCPMSTSCHLNTIICLDFINSEIQINWTLCPLGTKSIRTKISNTNLFDYYSIKNITDILPLQFELPQINDNSIDIKIFVFYDNMNILLNHFHTTFRIDMSYSSSTDGVPQHSALIDLSRKQSNMNQMVIGLKTYCRPTFYGKQCSIQCIPNDDCTSSYTCNSITGQKICSSGWYGSECTIRDTSLTCFSTGLTCYNGGFCRNNQSTCCCPIGYTGSNCQYLSMCTPGQTCLNDGLCSPIYDTISRTHYFVCNCSHSYTGLHCQEKQQQCPSSFYGSNCTIQCSSSNSCSQGHFDCNLKGEKICLHGWGPNNICTQKLIAPIFDPECPISTGCLNGGSCFNGSCCCPPTYTGRLCEISIDPCANNSCQNNGLCLSTSTGYKCLCSSSIYTGSLCEMNENPCQYSPCQNGICQLLENTSSFSCICYPGYTGQFCHIKINYCLSQPCENNGICANVATGFVCSCLSDFTGITCSIRMNSCFNQTCLDNNIIHCPQGFTDPPNCIGDINECLLENEPCKNGGECTNTMGSYYCQCNEHYQGNDCSIPIDSCISNPCIASNSISCTSVLSDANSIDFNCTCRVGFTGAHCEIELNPCMPNPCLYGTCIELTSSTWSCICEPGWTGIECEDNINECLSNPCVNAGTCIDDINKYNCKCLTSFTGTNCQIEINSCSSIPCQNNGTCINNVESYSCLCPIGWTGNFCEMNINECLYPLSCHPNATCIDLSGSYQCVCPTWLTGENCLTAIDQCEKFPCLNNGVCVNNFGSLPTCHCQSGFTGVYCEINIDDCQATPCYNNATCIDQINSFLCLCSSGYTGLRCQTLISQCNSLPCLNNGICRDLYINNTEEYICLCPPVFTGQQCEQIINPCLSFPCIHGSCTPTLPSYTCQCNHGYTGQNCETMIDQCLSKPCGLNGNCTSLSTRFSCCCAPGYTGLECEQLIDICITNPCSIEGVERCISKDISSFYCLCKPGYSGRYCEINVNECLSQPCLNGGICIDFQNSYQCICPLTYTGINCEHLQDKCIGIQCLNGGQCINNGVNLTCLCSKGYHGENCELIIDYCQSQPCLNGGICSNTELGPQCTCSNGITGIFCETIIDQCQSEPCENNGICKSLIDKYVCLCPNGFMGNRCENERNECEPVNPCLNSGRCIDGFNNFSCLCNPGFTGYYCETQIDRCQSNPCLNGGICRTLINNFKCDCPQGYTGSTCSSMINHCSSNPCLNNGLCISLINDYRCVCLQDYIGLNCEETSNECLLNPCLHNGTCLDQIWNYTCECPDGFTGSNCQIQKNYCGSSPCIKGLCVNKINGYDCICPSSSYTGVHCEIQINKCSSNPCLFGGTCIDNIDNFMCICPPWFSGLTCSERIDPCLNEITCANNGTCITDLDTKPFGYRCQCLPGFNGQMCEINIDDCVPQPCKHGRCIDKINGFICQCYQGYNGILCDNIIDQCKNSPCQNNGSCQSLINTYQCHCLSDYQGKNCEEKILKPCLTNSCLNNGTCTLTSDNDFQCKCSYGYTGKKCEIKINPCYSNPCHYGTCHEISNGFYYCLCSSGYTGFNCQIEINQCDSLPCLHNGICNKLSLNMFNCTCPNGYSGTQCQYVDYQCYSRPCLNNGTCITNKDSYQCTCPRGLTGNRCEIDINECISMPCQNNGICLQSKLNQYQCLCPNGYTGVHCETNIDPCLSMVCLNNGTCIRTSLSTGVCSCLFGYTGLSCQNQINTCLSAPCLNGTCVPLINSYQCNCFPGYTGQRCNTIINYCSSNPCYNNGTCINQATSFACQCPYGFQGRTCVIRIQSCQSSPCLNGGTCYDIAPGLHNCLCSNSYHGEFCQLRDSFCLDMPCQNNGICLDTLNGYQCICQPGYNGINCTNEIQPCISNPCLNNGICRNTNNGLSYQCLCQKGYAGLQCEFEINWCQSNPCQNQGTCISQLTSFICLCSSLYTGRICQTPINNCSLTTCKYGVPLVLSSTSCSCVCSNGYTGNHCDIPINPCLNNSYCIRGNCNYLSPGLANCTCPIGYSGLRCDTRLSNGACSSCPCLYGQCRTIDNLNDYICDCYQGYTGKQCNISIDLCKPSPCLYGQCYLNDINGYDCKCLPGSTGRNCSILIDTCSSNPCLNNGVCIQGLNTYQCVCQSGYAGIHCEILINQCTSLICLNNGTCVNLPTKPPSAKCQCPSLYTGIQCQYLYAPCTSQPCQNLGTCLSDEISSYTCICPNGFSGINCEFNIQVCESNPCQHGGKCSEPAPYYYICQCPWPYYGINCELIFDPCLSYPCRGPSSKCISTPMYRNYTCLCSYGFQGSTCSIPIDPCQSMPCYNHGSCIRTGLLTYACSCQIGYQGNNCEIEINPCFNYPCRNGRAIRTSLINCECQCSYPYYGKLCEMNICDDNPCLIGQCISNGNFSYTCNCPVGFQFMMGVCADINECRTIAGVCGNGGRCLNTYGSYSCFCKTGFYGKNCENFDPCRSMPCINGGTCLSNETYPYWHCNCPTAYTGSHCETISLGCSSNPCRTGTCTNLLNGEYQCLCPTSITGRNCDISLLPCDSNPCLNNATCLTLSLTNYTCVCPTFYTGLRCSEQRNLCSKNSCQGNATCIADYDSRKEICVCPSGRYGTFCELTSACEPNPCIHGTCQNKNENTFQCTCKPGFTGKTCDISFDMCDTNPCVNGGTCSNLGNGLYICTCPQDYTGSDCSISHCTKNSCFNGGICSIENNSRQCRCPCGFTGTRCETPYDICSLTICQNNGTRFMNTTNCQCSCLCPSTFTGHLCHLPIIPINRTYPGQIVIPTNRLGGSSWENILQCIDQVWNSLNVLLVCPSPYNLVTPTSFYPYCYRINEQNFLKNQREAINECEKQQTQLVWFQSIDELEQQLIPALFSHGLTRDFWTSGIYNSILNRWQWLLTNNNTRIDINPSIIKQYEINSLNQSLYVSFDQSKNRHLITSSSSEMYSTLCKISATRRLLNNQTRSIDLSSHQITFINQTQVIIYNFNYTILPTIPLNIMIQQPTDTQYVSTCGAFGNPSTSIEPYIIDICGYFSSIQNQNIQLLMKTIGIYYTTHRISIRSIQSYIATPLNVEHYITITGNMMTRIYFVIASESSIILGSNIEPLASINDILNTISYRNYQQCIPYISLNILLRLKLCIPLNEISLSINLITKAVSAATGQSNVNVMLKGVQEGVTTTGQSANIGYFLITINGITYNQTMTNNLSMNSILLSILQQENENLLCSEETEILLLENSIQDFHAPCSTPQLLERQLNNALHEAGIYTMNINIFGIEEAIDSLGQVYHIPTIFLQHVNGTWLDSSFELNNELYDILISNQMQRLTNRVYRLSKSFSYFYSNSLSIDDRNYLQKLILILYNQQNSIISNDVKILYEDLYLNKTSMKIIRRIYLFVFYNGQELDGRYLSSLMLSSEQFNGINYIQNPLNYKSNQIFINVIKQRDIQQITFSGKISKLSTERILKDYWQNSIKQSSTNIIIDIIQLQEYLAYSSNQLYTTIKYRVVTFNGYTIPNICFNSSLFQTMHSLCDIQNNYMEQVPIGYIPSFIDLKGSYLQIDLDQENFVELITSSLQRMGVSSKGKLNEEFTFSTIHTRKYELYPMEQLSIVRTDAHQYIANVSLPINDFIRKDIENYLTSLNPQYGHAKIVYIESLNINQTRFYLTFINQKQLITRCDFKLYYPGISIFNEENLEINSLYIDRNMFIAKSASLIDSLNQLWTNENLNDSKNLSIQLQNQIQYICSDGKRSVRIDYIIKNLSGHNLKSPSNTIFEKMFGKFLNNCISYEVRSIYLTEPRLSNKEIYETLENAWRQSNNNFPIKISSEFFIDSSYLTNKNQTLTRLIYTINFNTLRIIQPLTNSIHLSNIYTDIPYKRSTIYVENKTLNSTISSMINKALRLSWSKANSYLFSSNDVFIPSINTVLCEKNIEIFSNGQIKIDYLIGLRYGDIGDYSQPSEQIYSQIFNETSLATLVHLRYMARNSNEVLLNNDQTPLIPFDSRSSSPFSAPEWWVVLIGVIALLIIWLILCLICYIYFRKRSTNRYHHNISKRPTRQMDILAREQDHYLRPSLSSLAFDGPYVESFDSSADDHQKISTRTISSQPELQVRRLSEQDWPHFAMHNPYGGWPSVLLNSPSHSTDSNRP</sequence>
<feature type="domain" description="EGF-like" evidence="18">
    <location>
        <begin position="2928"/>
        <end position="2963"/>
    </location>
</feature>
<dbReference type="Pfam" id="PF12661">
    <property type="entry name" value="hEGF"/>
    <property type="match status" value="2"/>
</dbReference>
<keyword evidence="7 17" id="KW-0812">Transmembrane</keyword>
<keyword evidence="6 15" id="KW-0245">EGF-like domain</keyword>
<feature type="domain" description="EGF-like" evidence="18">
    <location>
        <begin position="2852"/>
        <end position="2888"/>
    </location>
</feature>
<evidence type="ECO:0000256" key="8">
    <source>
        <dbReference type="ARBA" id="ARBA00022729"/>
    </source>
</evidence>
<feature type="domain" description="EGF-like" evidence="18">
    <location>
        <begin position="1959"/>
        <end position="1994"/>
    </location>
</feature>
<dbReference type="Pfam" id="PF25024">
    <property type="entry name" value="EGF_TEN"/>
    <property type="match status" value="1"/>
</dbReference>
<protein>
    <submittedName>
        <fullName evidence="20">Uncharacterized protein</fullName>
    </submittedName>
</protein>
<evidence type="ECO:0000313" key="20">
    <source>
        <dbReference type="EMBL" id="CAF3546044.1"/>
    </source>
</evidence>
<feature type="domain" description="EGF-like" evidence="18">
    <location>
        <begin position="2345"/>
        <end position="2381"/>
    </location>
</feature>
<name>A0A818JQQ0_9BILA</name>
<dbReference type="GO" id="GO:0007154">
    <property type="term" value="P:cell communication"/>
    <property type="evidence" value="ECO:0007669"/>
    <property type="project" value="InterPro"/>
</dbReference>
<feature type="disulfide bond" evidence="15">
    <location>
        <begin position="1947"/>
        <end position="1956"/>
    </location>
</feature>
<feature type="domain" description="EGF-like" evidence="18">
    <location>
        <begin position="434"/>
        <end position="470"/>
    </location>
</feature>
<feature type="domain" description="EGF-like" evidence="18">
    <location>
        <begin position="1069"/>
        <end position="1109"/>
    </location>
</feature>
<feature type="disulfide bond" evidence="15">
    <location>
        <begin position="1367"/>
        <end position="1376"/>
    </location>
</feature>
<dbReference type="InterPro" id="IPR011333">
    <property type="entry name" value="SKP1/BTB/POZ_sf"/>
</dbReference>
<feature type="domain" description="EGF-like" evidence="18">
    <location>
        <begin position="2151"/>
        <end position="2187"/>
    </location>
</feature>
<feature type="disulfide bond" evidence="15">
    <location>
        <begin position="1655"/>
        <end position="1665"/>
    </location>
</feature>
<evidence type="ECO:0000256" key="17">
    <source>
        <dbReference type="SAM" id="Phobius"/>
    </source>
</evidence>
<feature type="domain" description="EGF-like" evidence="18">
    <location>
        <begin position="1532"/>
        <end position="1568"/>
    </location>
</feature>
<gene>
    <name evidence="20" type="ORF">OTI717_LOCUS4054</name>
</gene>
<evidence type="ECO:0000256" key="13">
    <source>
        <dbReference type="ARBA" id="ARBA00023157"/>
    </source>
</evidence>
<feature type="domain" description="EGF-like" evidence="18">
    <location>
        <begin position="2890"/>
        <end position="2927"/>
    </location>
</feature>
<feature type="disulfide bond" evidence="15">
    <location>
        <begin position="2685"/>
        <end position="2694"/>
    </location>
</feature>
<keyword evidence="12 17" id="KW-0472">Membrane</keyword>
<feature type="domain" description="EGF-like" evidence="18">
    <location>
        <begin position="1570"/>
        <end position="1606"/>
    </location>
</feature>
<proteinExistence type="predicted"/>
<dbReference type="InterPro" id="IPR049883">
    <property type="entry name" value="NOTCH1_EGF-like"/>
</dbReference>
<feature type="domain" description="EGF-like" evidence="18">
    <location>
        <begin position="839"/>
        <end position="875"/>
    </location>
</feature>
<feature type="domain" description="EGF-like" evidence="18">
    <location>
        <begin position="2268"/>
        <end position="2305"/>
    </location>
</feature>
<feature type="disulfide bond" evidence="15">
    <location>
        <begin position="1792"/>
        <end position="1801"/>
    </location>
</feature>
<evidence type="ECO:0000256" key="10">
    <source>
        <dbReference type="ARBA" id="ARBA00022837"/>
    </source>
</evidence>
<feature type="disulfide bond" evidence="15">
    <location>
        <begin position="1754"/>
        <end position="1763"/>
    </location>
</feature>
<evidence type="ECO:0000256" key="1">
    <source>
        <dbReference type="ARBA" id="ARBA00004251"/>
    </source>
</evidence>
<dbReference type="Gene3D" id="2.10.25.10">
    <property type="entry name" value="Laminin"/>
    <property type="match status" value="57"/>
</dbReference>
<feature type="disulfide bond" evidence="15">
    <location>
        <begin position="2272"/>
        <end position="2282"/>
    </location>
</feature>
<feature type="domain" description="EGF-like" evidence="18">
    <location>
        <begin position="471"/>
        <end position="514"/>
    </location>
</feature>
<feature type="disulfide bond" evidence="15">
    <location>
        <begin position="2531"/>
        <end position="2540"/>
    </location>
</feature>
<feature type="domain" description="EGF-like" evidence="18">
    <location>
        <begin position="1804"/>
        <end position="1841"/>
    </location>
</feature>
<feature type="domain" description="EGF-like" evidence="18">
    <location>
        <begin position="2618"/>
        <end position="2656"/>
    </location>
</feature>
<dbReference type="Proteomes" id="UP000663823">
    <property type="component" value="Unassembled WGS sequence"/>
</dbReference>
<comment type="caution">
    <text evidence="15">Lacks conserved residue(s) required for the propagation of feature annotation.</text>
</comment>
<feature type="disulfide bond" evidence="15">
    <location>
        <begin position="827"/>
        <end position="836"/>
    </location>
</feature>
<feature type="disulfide bond" evidence="15">
    <location>
        <begin position="1963"/>
        <end position="1973"/>
    </location>
</feature>
<feature type="disulfide bond" evidence="15">
    <location>
        <begin position="1908"/>
        <end position="1917"/>
    </location>
</feature>
<feature type="disulfide bond" evidence="15">
    <location>
        <begin position="1406"/>
        <end position="1415"/>
    </location>
</feature>
<feature type="disulfide bond" evidence="15">
    <location>
        <begin position="1329"/>
        <end position="1338"/>
    </location>
</feature>
<feature type="disulfide bond" evidence="15">
    <location>
        <begin position="1253"/>
        <end position="1262"/>
    </location>
</feature>
<dbReference type="GO" id="GO:0023052">
    <property type="term" value="P:signaling"/>
    <property type="evidence" value="ECO:0007669"/>
    <property type="project" value="UniProtKB-ARBA"/>
</dbReference>
<feature type="disulfide bond" evidence="15">
    <location>
        <begin position="2311"/>
        <end position="2321"/>
    </location>
</feature>
<feature type="domain" description="EGF-like" evidence="18">
    <location>
        <begin position="2657"/>
        <end position="2695"/>
    </location>
</feature>
<feature type="disulfide bond" evidence="15">
    <location>
        <begin position="2120"/>
        <end position="2137"/>
    </location>
</feature>
<feature type="domain" description="EGF-like" evidence="18">
    <location>
        <begin position="2774"/>
        <end position="2811"/>
    </location>
</feature>
<feature type="domain" description="EGF-like" evidence="18">
    <location>
        <begin position="2034"/>
        <end position="2071"/>
    </location>
</feature>
<dbReference type="InterPro" id="IPR000742">
    <property type="entry name" value="EGF"/>
</dbReference>
<dbReference type="SUPFAM" id="SSF57184">
    <property type="entry name" value="Growth factor receptor domain"/>
    <property type="match status" value="3"/>
</dbReference>
<evidence type="ECO:0000256" key="14">
    <source>
        <dbReference type="ARBA" id="ARBA00023180"/>
    </source>
</evidence>
<dbReference type="PROSITE" id="PS50097">
    <property type="entry name" value="BTB"/>
    <property type="match status" value="1"/>
</dbReference>
<reference evidence="20" key="1">
    <citation type="submission" date="2021-02" db="EMBL/GenBank/DDBJ databases">
        <authorList>
            <person name="Nowell W R."/>
        </authorList>
    </citation>
    <scope>NUCLEOTIDE SEQUENCE</scope>
</reference>
<feature type="disulfide bond" evidence="15">
    <location>
        <begin position="865"/>
        <end position="874"/>
    </location>
</feature>
<accession>A0A818JQQ0</accession>
<keyword evidence="10" id="KW-0106">Calcium</keyword>
<feature type="domain" description="EGF-like" evidence="18">
    <location>
        <begin position="1881"/>
        <end position="1918"/>
    </location>
</feature>
<feature type="disulfide bond" evidence="15">
    <location>
        <begin position="2139"/>
        <end position="2148"/>
    </location>
</feature>
<feature type="domain" description="EGF-like" evidence="18">
    <location>
        <begin position="1148"/>
        <end position="1184"/>
    </location>
</feature>
<feature type="domain" description="EGF-like" evidence="18">
    <location>
        <begin position="1651"/>
        <end position="1686"/>
    </location>
</feature>
<dbReference type="SMART" id="SM00225">
    <property type="entry name" value="BTB"/>
    <property type="match status" value="1"/>
</dbReference>
<comment type="caution">
    <text evidence="20">The sequence shown here is derived from an EMBL/GenBank/DDBJ whole genome shotgun (WGS) entry which is preliminary data.</text>
</comment>
<feature type="disulfide bond" evidence="15">
    <location>
        <begin position="1831"/>
        <end position="1840"/>
    </location>
</feature>
<feature type="disulfide bond" evidence="15">
    <location>
        <begin position="980"/>
        <end position="989"/>
    </location>
</feature>
<dbReference type="InterPro" id="IPR016187">
    <property type="entry name" value="CTDL_fold"/>
</dbReference>
<dbReference type="PROSITE" id="PS01186">
    <property type="entry name" value="EGF_2"/>
    <property type="match status" value="38"/>
</dbReference>
<feature type="domain" description="EGF-like" evidence="18">
    <location>
        <begin position="877"/>
        <end position="913"/>
    </location>
</feature>
<feature type="disulfide bond" evidence="15">
    <location>
        <begin position="2177"/>
        <end position="2186"/>
    </location>
</feature>
<dbReference type="InterPro" id="IPR013032">
    <property type="entry name" value="EGF-like_CS"/>
</dbReference>
<dbReference type="FunFam" id="2.10.25.10:FF:000173">
    <property type="entry name" value="Neurogenic locus notch protein 2"/>
    <property type="match status" value="1"/>
</dbReference>
<dbReference type="Gene3D" id="2.10.25.140">
    <property type="match status" value="2"/>
</dbReference>
<dbReference type="PROSITE" id="PS00022">
    <property type="entry name" value="EGF_1"/>
    <property type="match status" value="58"/>
</dbReference>
<feature type="domain" description="EGF-like" evidence="18">
    <location>
        <begin position="794"/>
        <end position="837"/>
    </location>
</feature>
<feature type="disulfide bond" evidence="15">
    <location>
        <begin position="2022"/>
        <end position="2031"/>
    </location>
</feature>
<feature type="domain" description="EGF-like" evidence="18">
    <location>
        <begin position="1227"/>
        <end position="1263"/>
    </location>
</feature>
<dbReference type="FunFam" id="2.10.25.10:FF:000066">
    <property type="entry name" value="FAT atypical cadherin 4"/>
    <property type="match status" value="1"/>
</dbReference>
<dbReference type="Pfam" id="PF00008">
    <property type="entry name" value="EGF"/>
    <property type="match status" value="24"/>
</dbReference>
<feature type="disulfide bond" evidence="15">
    <location>
        <begin position="1019"/>
        <end position="1028"/>
    </location>
</feature>
<feature type="disulfide bond" evidence="15">
    <location>
        <begin position="1057"/>
        <end position="1066"/>
    </location>
</feature>
<dbReference type="InterPro" id="IPR001774">
    <property type="entry name" value="DSL"/>
</dbReference>
<feature type="domain" description="EGF-like" evidence="18">
    <location>
        <begin position="1031"/>
        <end position="1067"/>
    </location>
</feature>
<feature type="disulfide bond" evidence="15">
    <location>
        <begin position="2061"/>
        <end position="2070"/>
    </location>
</feature>
<feature type="domain" description="EGF-like" evidence="18">
    <location>
        <begin position="1494"/>
        <end position="1530"/>
    </location>
</feature>
<feature type="disulfide bond" evidence="15">
    <location>
        <begin position="941"/>
        <end position="950"/>
    </location>
</feature>
<feature type="disulfide bond" evidence="15">
    <location>
        <begin position="1984"/>
        <end position="1993"/>
    </location>
</feature>
<dbReference type="InterPro" id="IPR003131">
    <property type="entry name" value="T1-type_BTB"/>
</dbReference>
<feature type="disulfide bond" evidence="15">
    <location>
        <begin position="1215"/>
        <end position="1224"/>
    </location>
</feature>
<feature type="domain" description="EGF-like" evidence="18">
    <location>
        <begin position="2073"/>
        <end position="2109"/>
    </location>
</feature>
<comment type="subcellular location">
    <subcellularLocation>
        <location evidence="1">Cell membrane</location>
        <topology evidence="1">Single-pass type I membrane protein</topology>
    </subcellularLocation>
    <subcellularLocation>
        <location evidence="2">Secreted</location>
    </subcellularLocation>
</comment>
<feature type="disulfide bond" evidence="15">
    <location>
        <begin position="843"/>
        <end position="853"/>
    </location>
</feature>
<evidence type="ECO:0000256" key="11">
    <source>
        <dbReference type="ARBA" id="ARBA00022989"/>
    </source>
</evidence>
<feature type="domain" description="EGF-like" evidence="18">
    <location>
        <begin position="2111"/>
        <end position="2149"/>
    </location>
</feature>
<dbReference type="SUPFAM" id="SSF57196">
    <property type="entry name" value="EGF/Laminin"/>
    <property type="match status" value="46"/>
</dbReference>
<feature type="domain" description="EGF-like" evidence="18">
    <location>
        <begin position="2424"/>
        <end position="2461"/>
    </location>
</feature>
<dbReference type="FunFam" id="2.10.25.10:FF:000045">
    <property type="entry name" value="Slit guidance ligand 2"/>
    <property type="match status" value="2"/>
</dbReference>
<dbReference type="CDD" id="cd00054">
    <property type="entry name" value="EGF_CA"/>
    <property type="match status" value="28"/>
</dbReference>
<feature type="domain" description="EGF-like" evidence="18">
    <location>
        <begin position="2502"/>
        <end position="2541"/>
    </location>
</feature>
<evidence type="ECO:0000256" key="7">
    <source>
        <dbReference type="ARBA" id="ARBA00022692"/>
    </source>
</evidence>
<feature type="domain" description="EGF-like" evidence="18">
    <location>
        <begin position="2307"/>
        <end position="2343"/>
    </location>
</feature>
<feature type="disulfide bond" evidence="15">
    <location>
        <begin position="2878"/>
        <end position="2887"/>
    </location>
</feature>
<feature type="disulfide bond" evidence="15">
    <location>
        <begin position="1770"/>
        <end position="1780"/>
    </location>
</feature>
<feature type="domain" description="EGF-like" evidence="18">
    <location>
        <begin position="915"/>
        <end position="951"/>
    </location>
</feature>
<feature type="disulfide bond" evidence="15">
    <location>
        <begin position="2295"/>
        <end position="2304"/>
    </location>
</feature>
<feature type="disulfide bond" evidence="15">
    <location>
        <begin position="2801"/>
        <end position="2810"/>
    </location>
</feature>
<dbReference type="SMART" id="SM00179">
    <property type="entry name" value="EGF_CA"/>
    <property type="match status" value="53"/>
</dbReference>
<feature type="domain" description="EGF-like" evidence="18">
    <location>
        <begin position="1727"/>
        <end position="1764"/>
    </location>
</feature>
<feature type="disulfide bond" evidence="15">
    <location>
        <begin position="1482"/>
        <end position="1491"/>
    </location>
</feature>
<evidence type="ECO:0000256" key="9">
    <source>
        <dbReference type="ARBA" id="ARBA00022737"/>
    </source>
</evidence>
<feature type="disulfide bond" evidence="15">
    <location>
        <begin position="1639"/>
        <end position="1648"/>
    </location>
</feature>
<feature type="disulfide bond" evidence="15">
    <location>
        <begin position="2412"/>
        <end position="2421"/>
    </location>
</feature>
<feature type="disulfide bond" evidence="15">
    <location>
        <begin position="1136"/>
        <end position="1145"/>
    </location>
</feature>
<dbReference type="SMART" id="SM00181">
    <property type="entry name" value="EGF"/>
    <property type="match status" value="64"/>
</dbReference>
<feature type="disulfide bond" evidence="15">
    <location>
        <begin position="1536"/>
        <end position="1546"/>
    </location>
</feature>
<feature type="domain" description="EGF-like" evidence="18">
    <location>
        <begin position="2383"/>
        <end position="2422"/>
    </location>
</feature>
<dbReference type="InterPro" id="IPR001881">
    <property type="entry name" value="EGF-like_Ca-bd_dom"/>
</dbReference>
<feature type="disulfide bond" evidence="15">
    <location>
        <begin position="1291"/>
        <end position="1300"/>
    </location>
</feature>
<evidence type="ECO:0000259" key="19">
    <source>
        <dbReference type="PROSITE" id="PS50097"/>
    </source>
</evidence>
<dbReference type="FunFam" id="2.10.25.10:FF:000434">
    <property type="entry name" value="Predicted protein"/>
    <property type="match status" value="2"/>
</dbReference>
<feature type="disulfide bond" evidence="15">
    <location>
        <begin position="2917"/>
        <end position="2926"/>
    </location>
</feature>
<feature type="disulfide bond" evidence="15">
    <location>
        <begin position="460"/>
        <end position="469"/>
    </location>
</feature>
<feature type="disulfide bond" evidence="15">
    <location>
        <begin position="2762"/>
        <end position="2771"/>
    </location>
</feature>
<dbReference type="GO" id="GO:0005509">
    <property type="term" value="F:calcium ion binding"/>
    <property type="evidence" value="ECO:0007669"/>
    <property type="project" value="InterPro"/>
</dbReference>
<feature type="disulfide bond" evidence="15">
    <location>
        <begin position="2841"/>
        <end position="2850"/>
    </location>
</feature>
<feature type="domain" description="EGF-like" evidence="18">
    <location>
        <begin position="608"/>
        <end position="645"/>
    </location>
</feature>
<evidence type="ECO:0000256" key="15">
    <source>
        <dbReference type="PROSITE-ProRule" id="PRU00076"/>
    </source>
</evidence>
<evidence type="ECO:0000256" key="3">
    <source>
        <dbReference type="ARBA" id="ARBA00022473"/>
    </source>
</evidence>
<feature type="domain" description="EGF-like" evidence="18">
    <location>
        <begin position="1843"/>
        <end position="1879"/>
    </location>
</feature>
<dbReference type="SUPFAM" id="SSF56436">
    <property type="entry name" value="C-type lectin-like"/>
    <property type="match status" value="1"/>
</dbReference>
<dbReference type="FunFam" id="2.10.25.10:FF:000122">
    <property type="entry name" value="Protein crumbs homolog 2"/>
    <property type="match status" value="3"/>
</dbReference>
<dbReference type="InterPro" id="IPR009030">
    <property type="entry name" value="Growth_fac_rcpt_cys_sf"/>
</dbReference>
<feature type="disulfide bond" evidence="15">
    <location>
        <begin position="712"/>
        <end position="721"/>
    </location>
</feature>